<dbReference type="Proteomes" id="UP000001817">
    <property type="component" value="Chromosome 1"/>
</dbReference>
<accession>Q140R8</accession>
<protein>
    <submittedName>
        <fullName evidence="2">Exported protein</fullName>
    </submittedName>
</protein>
<keyword evidence="1" id="KW-0732">Signal</keyword>
<dbReference type="AlphaFoldDB" id="Q140R8"/>
<dbReference type="EMBL" id="CP000270">
    <property type="protein sequence ID" value="ABE30171.1"/>
    <property type="molecule type" value="Genomic_DNA"/>
</dbReference>
<sequence>MPARWLAMTAAAGVLLGASVCTMAQTDESAQPVQAAQPAVRASEVGHATRAWLDLQSSNAQAAPALPTLGAEAGLAYRRYMESFKSKIPDLYGSALNAGNGGSGAMAVNSELGGSGGGSN</sequence>
<name>Q140R8_PARXL</name>
<dbReference type="PATRIC" id="fig|266265.5.peg.1700"/>
<evidence type="ECO:0000313" key="3">
    <source>
        <dbReference type="Proteomes" id="UP000001817"/>
    </source>
</evidence>
<evidence type="ECO:0000313" key="2">
    <source>
        <dbReference type="EMBL" id="ABE30171.1"/>
    </source>
</evidence>
<reference evidence="2 3" key="1">
    <citation type="journal article" date="2006" name="Proc. Natl. Acad. Sci. U.S.A.">
        <title>Burkholderia xenovorans LB400 harbors a multi-replicon, 9.73-Mbp genome shaped for versatility.</title>
        <authorList>
            <person name="Chain P.S."/>
            <person name="Denef V.J."/>
            <person name="Konstantinidis K.T."/>
            <person name="Vergez L.M."/>
            <person name="Agullo L."/>
            <person name="Reyes V.L."/>
            <person name="Hauser L."/>
            <person name="Cordova M."/>
            <person name="Gomez L."/>
            <person name="Gonzalez M."/>
            <person name="Land M."/>
            <person name="Lao V."/>
            <person name="Larimer F."/>
            <person name="LiPuma J.J."/>
            <person name="Mahenthiralingam E."/>
            <person name="Malfatti S.A."/>
            <person name="Marx C.J."/>
            <person name="Parnell J.J."/>
            <person name="Ramette A."/>
            <person name="Richardson P."/>
            <person name="Seeger M."/>
            <person name="Smith D."/>
            <person name="Spilker T."/>
            <person name="Sul W.J."/>
            <person name="Tsoi T.V."/>
            <person name="Ulrich L.E."/>
            <person name="Zhulin I.B."/>
            <person name="Tiedje J.M."/>
        </authorList>
    </citation>
    <scope>NUCLEOTIDE SEQUENCE [LARGE SCALE GENOMIC DNA]</scope>
    <source>
        <strain evidence="2 3">LB400</strain>
    </source>
</reference>
<keyword evidence="3" id="KW-1185">Reference proteome</keyword>
<evidence type="ECO:0000256" key="1">
    <source>
        <dbReference type="SAM" id="SignalP"/>
    </source>
</evidence>
<dbReference type="STRING" id="266265.Bxe_A2792"/>
<feature type="signal peptide" evidence="1">
    <location>
        <begin position="1"/>
        <end position="24"/>
    </location>
</feature>
<dbReference type="InterPro" id="IPR022053">
    <property type="entry name" value="DUF3613"/>
</dbReference>
<gene>
    <name evidence="2" type="ORF">Bxe_A2792</name>
</gene>
<proteinExistence type="predicted"/>
<dbReference type="eggNOG" id="ENOG50339NA">
    <property type="taxonomic scope" value="Bacteria"/>
</dbReference>
<feature type="chain" id="PRO_5004182789" evidence="1">
    <location>
        <begin position="25"/>
        <end position="120"/>
    </location>
</feature>
<dbReference type="Pfam" id="PF12266">
    <property type="entry name" value="DUF3613"/>
    <property type="match status" value="1"/>
</dbReference>
<dbReference type="KEGG" id="bxe:Bxe_A2792"/>
<organism evidence="2 3">
    <name type="scientific">Paraburkholderia xenovorans (strain LB400)</name>
    <dbReference type="NCBI Taxonomy" id="266265"/>
    <lineage>
        <taxon>Bacteria</taxon>
        <taxon>Pseudomonadati</taxon>
        <taxon>Pseudomonadota</taxon>
        <taxon>Betaproteobacteria</taxon>
        <taxon>Burkholderiales</taxon>
        <taxon>Burkholderiaceae</taxon>
        <taxon>Paraburkholderia</taxon>
    </lineage>
</organism>